<sequence length="398" mass="45203">MDGDVFNFNTAVNEDTILECRTCLHIMSPDAILFNIFEMWSPPWDGMASTIAEDIEKLANIKVQQLDRHSKVICRTCYELLHTACTFATLVKRSDLVLLHRYPSEPNTPYIDAAWPRPIQINKSVNSILNENSMNVEIKEEILSDDEHNMVNGIYGNGGDFPDMNIKEEPEEMIQPQPSEPFTINGSTTSDTFDVNMTNLMNGNSAEVPLQNLVTKIKEELLSEEETELTQNDLPLECLLCTKCFKTVTGLKAHVIVHHSYKSVKRKNNCVSPERNKGFPTPTDLMLRGDENKNICYACNEAFNTFKLLTKHSRKCKAIASQEVKRPKTLNDVIRPQPPDEPKLKCTHCDETFTDMYYVTIHQEIHHSTAASRKTDKQSDSAMETEALESIFTESSDF</sequence>
<feature type="domain" description="C2H2-type" evidence="10">
    <location>
        <begin position="236"/>
        <end position="263"/>
    </location>
</feature>
<dbReference type="PANTHER" id="PTHR24406">
    <property type="entry name" value="TRANSCRIPTIONAL REPRESSOR CTCFL-RELATED"/>
    <property type="match status" value="1"/>
</dbReference>
<dbReference type="InterPro" id="IPR013087">
    <property type="entry name" value="Znf_C2H2_type"/>
</dbReference>
<dbReference type="SUPFAM" id="SSF57716">
    <property type="entry name" value="Glucocorticoid receptor-like (DNA-binding domain)"/>
    <property type="match status" value="1"/>
</dbReference>
<feature type="domain" description="C2H2-type" evidence="10">
    <location>
        <begin position="344"/>
        <end position="371"/>
    </location>
</feature>
<keyword evidence="4 7" id="KW-0863">Zinc-finger</keyword>
<feature type="binding site" evidence="8">
    <location>
        <position position="77"/>
    </location>
    <ligand>
        <name>Zn(2+)</name>
        <dbReference type="ChEBI" id="CHEBI:29105"/>
    </ligand>
</feature>
<evidence type="ECO:0000256" key="5">
    <source>
        <dbReference type="ARBA" id="ARBA00022833"/>
    </source>
</evidence>
<evidence type="ECO:0000256" key="4">
    <source>
        <dbReference type="ARBA" id="ARBA00022771"/>
    </source>
</evidence>
<feature type="region of interest" description="Disordered" evidence="9">
    <location>
        <begin position="368"/>
        <end position="398"/>
    </location>
</feature>
<dbReference type="Gene3D" id="3.30.160.60">
    <property type="entry name" value="Classic Zinc Finger"/>
    <property type="match status" value="1"/>
</dbReference>
<feature type="binding site" evidence="8">
    <location>
        <position position="20"/>
    </location>
    <ligand>
        <name>Zn(2+)</name>
        <dbReference type="ChEBI" id="CHEBI:29105"/>
    </ligand>
</feature>
<dbReference type="OrthoDB" id="7471835at2759"/>
<gene>
    <name evidence="13" type="primary">LOC112058421</name>
</gene>
<evidence type="ECO:0000256" key="8">
    <source>
        <dbReference type="PROSITE-ProRule" id="PRU01263"/>
    </source>
</evidence>
<keyword evidence="2 8" id="KW-0479">Metal-binding</keyword>
<proteinExistence type="predicted"/>
<evidence type="ECO:0000259" key="10">
    <source>
        <dbReference type="PROSITE" id="PS50157"/>
    </source>
</evidence>
<feature type="binding site" evidence="8">
    <location>
        <position position="23"/>
    </location>
    <ligand>
        <name>Zn(2+)</name>
        <dbReference type="ChEBI" id="CHEBI:29105"/>
    </ligand>
</feature>
<dbReference type="GO" id="GO:0010468">
    <property type="term" value="P:regulation of gene expression"/>
    <property type="evidence" value="ECO:0007669"/>
    <property type="project" value="TreeGrafter"/>
</dbReference>
<dbReference type="KEGG" id="bany:112058421"/>
<dbReference type="RefSeq" id="XP_023955014.2">
    <property type="nucleotide sequence ID" value="XM_024099246.2"/>
</dbReference>
<dbReference type="GO" id="GO:0008270">
    <property type="term" value="F:zinc ion binding"/>
    <property type="evidence" value="ECO:0007669"/>
    <property type="project" value="UniProtKB-UniRule"/>
</dbReference>
<accession>A0A6J1PB40</accession>
<dbReference type="SUPFAM" id="SSF57667">
    <property type="entry name" value="beta-beta-alpha zinc fingers"/>
    <property type="match status" value="1"/>
</dbReference>
<dbReference type="SMART" id="SM00868">
    <property type="entry name" value="zf-AD"/>
    <property type="match status" value="2"/>
</dbReference>
<reference evidence="13" key="1">
    <citation type="submission" date="2025-08" db="UniProtKB">
        <authorList>
            <consortium name="RefSeq"/>
        </authorList>
    </citation>
    <scope>IDENTIFICATION</scope>
</reference>
<dbReference type="AlphaFoldDB" id="A0A6J1PB40"/>
<evidence type="ECO:0000256" key="1">
    <source>
        <dbReference type="ARBA" id="ARBA00004123"/>
    </source>
</evidence>
<keyword evidence="5 8" id="KW-0862">Zinc</keyword>
<dbReference type="Proteomes" id="UP001652582">
    <property type="component" value="Chromosome 4"/>
</dbReference>
<feature type="binding site" evidence="8">
    <location>
        <position position="74"/>
    </location>
    <ligand>
        <name>Zn(2+)</name>
        <dbReference type="ChEBI" id="CHEBI:29105"/>
    </ligand>
</feature>
<evidence type="ECO:0000256" key="2">
    <source>
        <dbReference type="ARBA" id="ARBA00022723"/>
    </source>
</evidence>
<keyword evidence="12" id="KW-1185">Reference proteome</keyword>
<dbReference type="PROSITE" id="PS50157">
    <property type="entry name" value="ZINC_FINGER_C2H2_2"/>
    <property type="match status" value="2"/>
</dbReference>
<dbReference type="InterPro" id="IPR012934">
    <property type="entry name" value="Znf_AD"/>
</dbReference>
<feature type="compositionally biased region" description="Basic and acidic residues" evidence="9">
    <location>
        <begin position="368"/>
        <end position="379"/>
    </location>
</feature>
<evidence type="ECO:0000313" key="12">
    <source>
        <dbReference type="Proteomes" id="UP001652582"/>
    </source>
</evidence>
<comment type="subcellular location">
    <subcellularLocation>
        <location evidence="1">Nucleus</location>
    </subcellularLocation>
</comment>
<dbReference type="GeneID" id="112058421"/>
<dbReference type="InterPro" id="IPR036236">
    <property type="entry name" value="Znf_C2H2_sf"/>
</dbReference>
<evidence type="ECO:0000259" key="11">
    <source>
        <dbReference type="PROSITE" id="PS51915"/>
    </source>
</evidence>
<feature type="domain" description="ZAD" evidence="11">
    <location>
        <begin position="18"/>
        <end position="101"/>
    </location>
</feature>
<dbReference type="Gene3D" id="3.40.1800.20">
    <property type="match status" value="1"/>
</dbReference>
<dbReference type="InterPro" id="IPR050888">
    <property type="entry name" value="ZnF_C2H2-type_TF"/>
</dbReference>
<evidence type="ECO:0000256" key="6">
    <source>
        <dbReference type="ARBA" id="ARBA00023242"/>
    </source>
</evidence>
<evidence type="ECO:0000256" key="9">
    <source>
        <dbReference type="SAM" id="MobiDB-lite"/>
    </source>
</evidence>
<dbReference type="PROSITE" id="PS00028">
    <property type="entry name" value="ZINC_FINGER_C2H2_1"/>
    <property type="match status" value="2"/>
</dbReference>
<evidence type="ECO:0000256" key="7">
    <source>
        <dbReference type="PROSITE-ProRule" id="PRU00042"/>
    </source>
</evidence>
<name>A0A6J1PB40_BICAN</name>
<keyword evidence="3" id="KW-0677">Repeat</keyword>
<dbReference type="GO" id="GO:0003677">
    <property type="term" value="F:DNA binding"/>
    <property type="evidence" value="ECO:0007669"/>
    <property type="project" value="UniProtKB-KW"/>
</dbReference>
<dbReference type="PROSITE" id="PS51915">
    <property type="entry name" value="ZAD"/>
    <property type="match status" value="1"/>
</dbReference>
<keyword evidence="6" id="KW-0539">Nucleus</keyword>
<evidence type="ECO:0000313" key="13">
    <source>
        <dbReference type="RefSeq" id="XP_023955014.2"/>
    </source>
</evidence>
<dbReference type="SMART" id="SM00355">
    <property type="entry name" value="ZnF_C2H2"/>
    <property type="match status" value="2"/>
</dbReference>
<protein>
    <submittedName>
        <fullName evidence="13">Uncharacterized protein LOC112058421 isoform X1</fullName>
    </submittedName>
</protein>
<evidence type="ECO:0000256" key="3">
    <source>
        <dbReference type="ARBA" id="ARBA00022737"/>
    </source>
</evidence>
<dbReference type="GO" id="GO:0005634">
    <property type="term" value="C:nucleus"/>
    <property type="evidence" value="ECO:0007669"/>
    <property type="project" value="UniProtKB-SubCell"/>
</dbReference>
<organism evidence="12 13">
    <name type="scientific">Bicyclus anynana</name>
    <name type="common">Squinting bush brown butterfly</name>
    <dbReference type="NCBI Taxonomy" id="110368"/>
    <lineage>
        <taxon>Eukaryota</taxon>
        <taxon>Metazoa</taxon>
        <taxon>Ecdysozoa</taxon>
        <taxon>Arthropoda</taxon>
        <taxon>Hexapoda</taxon>
        <taxon>Insecta</taxon>
        <taxon>Pterygota</taxon>
        <taxon>Neoptera</taxon>
        <taxon>Endopterygota</taxon>
        <taxon>Lepidoptera</taxon>
        <taxon>Glossata</taxon>
        <taxon>Ditrysia</taxon>
        <taxon>Papilionoidea</taxon>
        <taxon>Nymphalidae</taxon>
        <taxon>Satyrinae</taxon>
        <taxon>Satyrini</taxon>
        <taxon>Mycalesina</taxon>
        <taxon>Bicyclus</taxon>
    </lineage>
</organism>
<dbReference type="Pfam" id="PF07776">
    <property type="entry name" value="zf-AD"/>
    <property type="match status" value="1"/>
</dbReference>